<dbReference type="InterPro" id="IPR002088">
    <property type="entry name" value="Prenyl_trans_a"/>
</dbReference>
<evidence type="ECO:0000256" key="10">
    <source>
        <dbReference type="ARBA" id="ARBA00041392"/>
    </source>
</evidence>
<organism evidence="14 15">
    <name type="scientific">Tetrabaena socialis</name>
    <dbReference type="NCBI Taxonomy" id="47790"/>
    <lineage>
        <taxon>Eukaryota</taxon>
        <taxon>Viridiplantae</taxon>
        <taxon>Chlorophyta</taxon>
        <taxon>core chlorophytes</taxon>
        <taxon>Chlorophyceae</taxon>
        <taxon>CS clade</taxon>
        <taxon>Chlamydomonadales</taxon>
        <taxon>Tetrabaenaceae</taxon>
        <taxon>Tetrabaena</taxon>
    </lineage>
</organism>
<dbReference type="AlphaFoldDB" id="A0A2J8A549"/>
<evidence type="ECO:0000256" key="1">
    <source>
        <dbReference type="ARBA" id="ARBA00001946"/>
    </source>
</evidence>
<feature type="non-terminal residue" evidence="14">
    <location>
        <position position="197"/>
    </location>
</feature>
<dbReference type="SUPFAM" id="SSF48439">
    <property type="entry name" value="Protein prenylyltransferase"/>
    <property type="match status" value="1"/>
</dbReference>
<evidence type="ECO:0000256" key="5">
    <source>
        <dbReference type="ARBA" id="ARBA00022602"/>
    </source>
</evidence>
<dbReference type="EC" id="2.5.1.58" evidence="4"/>
<evidence type="ECO:0000256" key="3">
    <source>
        <dbReference type="ARBA" id="ARBA00012700"/>
    </source>
</evidence>
<evidence type="ECO:0000313" key="15">
    <source>
        <dbReference type="Proteomes" id="UP000236333"/>
    </source>
</evidence>
<dbReference type="EMBL" id="PGGS01000169">
    <property type="protein sequence ID" value="PNH07640.1"/>
    <property type="molecule type" value="Genomic_DNA"/>
</dbReference>
<evidence type="ECO:0000313" key="14">
    <source>
        <dbReference type="EMBL" id="PNH07640.1"/>
    </source>
</evidence>
<feature type="non-terminal residue" evidence="14">
    <location>
        <position position="1"/>
    </location>
</feature>
<dbReference type="GO" id="GO:0004662">
    <property type="term" value="F:CAAX-protein geranylgeranyltransferase activity"/>
    <property type="evidence" value="ECO:0007669"/>
    <property type="project" value="UniProtKB-EC"/>
</dbReference>
<evidence type="ECO:0000256" key="8">
    <source>
        <dbReference type="ARBA" id="ARBA00022842"/>
    </source>
</evidence>
<evidence type="ECO:0000256" key="6">
    <source>
        <dbReference type="ARBA" id="ARBA00022679"/>
    </source>
</evidence>
<keyword evidence="8" id="KW-0460">Magnesium</keyword>
<dbReference type="GO" id="GO:0004660">
    <property type="term" value="F:protein farnesyltransferase activity"/>
    <property type="evidence" value="ECO:0007669"/>
    <property type="project" value="UniProtKB-EC"/>
</dbReference>
<comment type="caution">
    <text evidence="14">The sequence shown here is derived from an EMBL/GenBank/DDBJ whole genome shotgun (WGS) entry which is preliminary data.</text>
</comment>
<dbReference type="Gene3D" id="1.25.40.120">
    <property type="entry name" value="Protein prenylyltransferase"/>
    <property type="match status" value="1"/>
</dbReference>
<keyword evidence="5" id="KW-0637">Prenyltransferase</keyword>
<evidence type="ECO:0000256" key="9">
    <source>
        <dbReference type="ARBA" id="ARBA00040965"/>
    </source>
</evidence>
<reference evidence="14 15" key="1">
    <citation type="journal article" date="2017" name="Mol. Biol. Evol.">
        <title>The 4-celled Tetrabaena socialis nuclear genome reveals the essential components for genetic control of cell number at the origin of multicellularity in the volvocine lineage.</title>
        <authorList>
            <person name="Featherston J."/>
            <person name="Arakaki Y."/>
            <person name="Hanschen E.R."/>
            <person name="Ferris P.J."/>
            <person name="Michod R.E."/>
            <person name="Olson B.J.S.C."/>
            <person name="Nozaki H."/>
            <person name="Durand P.M."/>
        </authorList>
    </citation>
    <scope>NUCLEOTIDE SEQUENCE [LARGE SCALE GENOMIC DNA]</scope>
    <source>
        <strain evidence="14 15">NIES-571</strain>
    </source>
</reference>
<dbReference type="Proteomes" id="UP000236333">
    <property type="component" value="Unassembled WGS sequence"/>
</dbReference>
<evidence type="ECO:0000256" key="11">
    <source>
        <dbReference type="ARBA" id="ARBA00042436"/>
    </source>
</evidence>
<evidence type="ECO:0000256" key="12">
    <source>
        <dbReference type="ARBA" id="ARBA00043086"/>
    </source>
</evidence>
<keyword evidence="15" id="KW-1185">Reference proteome</keyword>
<dbReference type="PANTHER" id="PTHR11129">
    <property type="entry name" value="PROTEIN FARNESYLTRANSFERASE ALPHA SUBUNIT/RAB GERANYLGERANYL TRANSFERASE ALPHA SUBUNIT"/>
    <property type="match status" value="1"/>
</dbReference>
<dbReference type="GO" id="GO:0005965">
    <property type="term" value="C:protein farnesyltransferase complex"/>
    <property type="evidence" value="ECO:0007669"/>
    <property type="project" value="TreeGrafter"/>
</dbReference>
<dbReference type="GO" id="GO:0005953">
    <property type="term" value="C:CAAX-protein geranylgeranyltransferase complex"/>
    <property type="evidence" value="ECO:0007669"/>
    <property type="project" value="TreeGrafter"/>
</dbReference>
<evidence type="ECO:0000256" key="4">
    <source>
        <dbReference type="ARBA" id="ARBA00012702"/>
    </source>
</evidence>
<dbReference type="EC" id="2.5.1.59" evidence="3"/>
<accession>A0A2J8A549</accession>
<dbReference type="OrthoDB" id="272289at2759"/>
<evidence type="ECO:0000256" key="13">
    <source>
        <dbReference type="ARBA" id="ARBA00043219"/>
    </source>
</evidence>
<evidence type="ECO:0000256" key="2">
    <source>
        <dbReference type="ARBA" id="ARBA00006734"/>
    </source>
</evidence>
<dbReference type="Pfam" id="PF01239">
    <property type="entry name" value="PPTA"/>
    <property type="match status" value="4"/>
</dbReference>
<keyword evidence="7" id="KW-0677">Repeat</keyword>
<name>A0A2J8A549_9CHLO</name>
<protein>
    <recommendedName>
        <fullName evidence="9">Protein farnesyltransferase/geranylgeranyltransferase type-1 subunit alpha</fullName>
        <ecNumber evidence="4">2.5.1.58</ecNumber>
        <ecNumber evidence="3">2.5.1.59</ecNumber>
    </recommendedName>
    <alternativeName>
        <fullName evidence="12">CAAX farnesyltransferase subunit alpha</fullName>
    </alternativeName>
    <alternativeName>
        <fullName evidence="11">FTase-alpha</fullName>
    </alternativeName>
    <alternativeName>
        <fullName evidence="10">Ras proteins prenyltransferase subunit alpha</fullName>
    </alternativeName>
    <alternativeName>
        <fullName evidence="13">Type I protein geranyl-geranyltransferase subunit alpha</fullName>
    </alternativeName>
</protein>
<dbReference type="PROSITE" id="PS51147">
    <property type="entry name" value="PFTA"/>
    <property type="match status" value="4"/>
</dbReference>
<sequence>WLCVQALGPQVLAAELDFTHGVMLESAKNYQLWNHRRLCALQLGPSGATREEEFTREAITFDEKNYHAWAHRQAIVKMSGRWEAELEFAAEMIKRDVRNNTAWNQRMFVLQHMPRPAGDDAAWLRSELEYVAAAIQLAPRNEAPWAYLTGLFATLPPWASQPRALSRFPEVHTICAEALLDCPACAPAHDVLAAYYE</sequence>
<proteinExistence type="inferred from homology"/>
<comment type="cofactor">
    <cofactor evidence="1">
        <name>Mg(2+)</name>
        <dbReference type="ChEBI" id="CHEBI:18420"/>
    </cofactor>
</comment>
<comment type="similarity">
    <text evidence="2">Belongs to the protein prenyltransferase subunit alpha family.</text>
</comment>
<dbReference type="PANTHER" id="PTHR11129:SF1">
    <property type="entry name" value="PROTEIN FARNESYLTRANSFERASE_GERANYLGERANYLTRANSFERASE TYPE-1 SUBUNIT ALPHA"/>
    <property type="match status" value="1"/>
</dbReference>
<evidence type="ECO:0000256" key="7">
    <source>
        <dbReference type="ARBA" id="ARBA00022737"/>
    </source>
</evidence>
<keyword evidence="6 14" id="KW-0808">Transferase</keyword>
<gene>
    <name evidence="14" type="ORF">TSOC_005884</name>
</gene>